<dbReference type="Gramene" id="EME27279">
    <property type="protein sequence ID" value="EME27279"/>
    <property type="gene ID" value="Gasu_51360"/>
</dbReference>
<reference evidence="3" key="1">
    <citation type="journal article" date="2013" name="Science">
        <title>Gene transfer from bacteria and archaea facilitated evolution of an extremophilic eukaryote.</title>
        <authorList>
            <person name="Schonknecht G."/>
            <person name="Chen W.H."/>
            <person name="Ternes C.M."/>
            <person name="Barbier G.G."/>
            <person name="Shrestha R.P."/>
            <person name="Stanke M."/>
            <person name="Brautigam A."/>
            <person name="Baker B.J."/>
            <person name="Banfield J.F."/>
            <person name="Garavito R.M."/>
            <person name="Carr K."/>
            <person name="Wilkerson C."/>
            <person name="Rensing S.A."/>
            <person name="Gagneul D."/>
            <person name="Dickenson N.E."/>
            <person name="Oesterhelt C."/>
            <person name="Lercher M.J."/>
            <person name="Weber A.P."/>
        </authorList>
    </citation>
    <scope>NUCLEOTIDE SEQUENCE [LARGE SCALE GENOMIC DNA]</scope>
    <source>
        <strain evidence="3">074W</strain>
    </source>
</reference>
<sequence length="286" mass="34038">MSIRRKRKVFSDKREIEVICQSFAPLAAHSFFDYLRRSKQLAFVWLLLKENPSRNKEELVERILQVKDLHRKSNQTLRENIQKNIQRVANWFILVSRIKYWKETRFSKDNEEHKAILEELWDTLTKNQEHLWKDWTDIGFQGKDPSTDFRGAGLLSLLQLVYFAKKYFSLCQRVLYNCNTTEPKYPFACTGIYCTEALTNLLEQGILLPLGERQSDEDDDSLETFHEEYVRLFLLFHHNWHTGNPQNLLEFGKYMNKTIQQAKDRLRQQGTILTTEELLKTQNTLV</sequence>
<dbReference type="OMA" id="DHEALLM"/>
<dbReference type="PANTHER" id="PTHR12771">
    <property type="entry name" value="ENGULFMENT AND CELL MOTILITY"/>
    <property type="match status" value="1"/>
</dbReference>
<dbReference type="Pfam" id="PF04727">
    <property type="entry name" value="ELMO_CED12"/>
    <property type="match status" value="1"/>
</dbReference>
<dbReference type="RefSeq" id="XP_005703799.1">
    <property type="nucleotide sequence ID" value="XM_005703742.1"/>
</dbReference>
<dbReference type="OrthoDB" id="4092at2759"/>
<evidence type="ECO:0000313" key="3">
    <source>
        <dbReference type="Proteomes" id="UP000030680"/>
    </source>
</evidence>
<evidence type="ECO:0000259" key="1">
    <source>
        <dbReference type="PROSITE" id="PS51335"/>
    </source>
</evidence>
<gene>
    <name evidence="2" type="ORF">Gasu_51360</name>
</gene>
<evidence type="ECO:0000313" key="2">
    <source>
        <dbReference type="EMBL" id="EME27279.1"/>
    </source>
</evidence>
<feature type="domain" description="ELMO" evidence="1">
    <location>
        <begin position="112"/>
        <end position="266"/>
    </location>
</feature>
<dbReference type="PROSITE" id="PS51335">
    <property type="entry name" value="ELMO"/>
    <property type="match status" value="1"/>
</dbReference>
<name>M2XV47_GALSU</name>
<dbReference type="AlphaFoldDB" id="M2XV47"/>
<protein>
    <recommendedName>
        <fullName evidence="1">ELMO domain-containing protein</fullName>
    </recommendedName>
</protein>
<dbReference type="EMBL" id="KB454534">
    <property type="protein sequence ID" value="EME27279.1"/>
    <property type="molecule type" value="Genomic_DNA"/>
</dbReference>
<accession>M2XV47</accession>
<dbReference type="InterPro" id="IPR006816">
    <property type="entry name" value="ELMO_dom"/>
</dbReference>
<proteinExistence type="predicted"/>
<keyword evidence="3" id="KW-1185">Reference proteome</keyword>
<organism evidence="2 3">
    <name type="scientific">Galdieria sulphuraria</name>
    <name type="common">Red alga</name>
    <dbReference type="NCBI Taxonomy" id="130081"/>
    <lineage>
        <taxon>Eukaryota</taxon>
        <taxon>Rhodophyta</taxon>
        <taxon>Bangiophyceae</taxon>
        <taxon>Galdieriales</taxon>
        <taxon>Galdieriaceae</taxon>
        <taxon>Galdieria</taxon>
    </lineage>
</organism>
<dbReference type="InterPro" id="IPR050868">
    <property type="entry name" value="ELMO_domain-containing"/>
</dbReference>
<dbReference type="PANTHER" id="PTHR12771:SF51">
    <property type="entry name" value="LD01482P"/>
    <property type="match status" value="1"/>
</dbReference>
<dbReference type="GeneID" id="17086201"/>
<dbReference type="Proteomes" id="UP000030680">
    <property type="component" value="Unassembled WGS sequence"/>
</dbReference>
<dbReference type="eggNOG" id="KOG2998">
    <property type="taxonomic scope" value="Eukaryota"/>
</dbReference>